<evidence type="ECO:0000313" key="2">
    <source>
        <dbReference type="Proteomes" id="UP000799428"/>
    </source>
</evidence>
<keyword evidence="2" id="KW-1185">Reference proteome</keyword>
<dbReference type="Proteomes" id="UP000799428">
    <property type="component" value="Unassembled WGS sequence"/>
</dbReference>
<proteinExistence type="predicted"/>
<accession>A0A6G1KN56</accession>
<organism evidence="1 2">
    <name type="scientific">Pleomassaria siparia CBS 279.74</name>
    <dbReference type="NCBI Taxonomy" id="1314801"/>
    <lineage>
        <taxon>Eukaryota</taxon>
        <taxon>Fungi</taxon>
        <taxon>Dikarya</taxon>
        <taxon>Ascomycota</taxon>
        <taxon>Pezizomycotina</taxon>
        <taxon>Dothideomycetes</taxon>
        <taxon>Pleosporomycetidae</taxon>
        <taxon>Pleosporales</taxon>
        <taxon>Pleomassariaceae</taxon>
        <taxon>Pleomassaria</taxon>
    </lineage>
</organism>
<gene>
    <name evidence="1" type="ORF">K504DRAFT_498709</name>
</gene>
<reference evidence="1" key="1">
    <citation type="journal article" date="2020" name="Stud. Mycol.">
        <title>101 Dothideomycetes genomes: a test case for predicting lifestyles and emergence of pathogens.</title>
        <authorList>
            <person name="Haridas S."/>
            <person name="Albert R."/>
            <person name="Binder M."/>
            <person name="Bloem J."/>
            <person name="Labutti K."/>
            <person name="Salamov A."/>
            <person name="Andreopoulos B."/>
            <person name="Baker S."/>
            <person name="Barry K."/>
            <person name="Bills G."/>
            <person name="Bluhm B."/>
            <person name="Cannon C."/>
            <person name="Castanera R."/>
            <person name="Culley D."/>
            <person name="Daum C."/>
            <person name="Ezra D."/>
            <person name="Gonzalez J."/>
            <person name="Henrissat B."/>
            <person name="Kuo A."/>
            <person name="Liang C."/>
            <person name="Lipzen A."/>
            <person name="Lutzoni F."/>
            <person name="Magnuson J."/>
            <person name="Mondo S."/>
            <person name="Nolan M."/>
            <person name="Ohm R."/>
            <person name="Pangilinan J."/>
            <person name="Park H.-J."/>
            <person name="Ramirez L."/>
            <person name="Alfaro M."/>
            <person name="Sun H."/>
            <person name="Tritt A."/>
            <person name="Yoshinaga Y."/>
            <person name="Zwiers L.-H."/>
            <person name="Turgeon B."/>
            <person name="Goodwin S."/>
            <person name="Spatafora J."/>
            <person name="Crous P."/>
            <person name="Grigoriev I."/>
        </authorList>
    </citation>
    <scope>NUCLEOTIDE SEQUENCE</scope>
    <source>
        <strain evidence="1">CBS 279.74</strain>
    </source>
</reference>
<evidence type="ECO:0000313" key="1">
    <source>
        <dbReference type="EMBL" id="KAF2713912.1"/>
    </source>
</evidence>
<dbReference type="EMBL" id="MU005765">
    <property type="protein sequence ID" value="KAF2713912.1"/>
    <property type="molecule type" value="Genomic_DNA"/>
</dbReference>
<name>A0A6G1KN56_9PLEO</name>
<sequence length="162" mass="18187">MPLQYDASGNLLLPKNLVNALIVCLANVSDFDSELARLSEQHPHITAPTIGANFIISDLYREELRACFARLDREKAEMYERLAREFPQIRLVRNLPVPMGREGDGQGMALSPVQSVFESRTAGTVYLEDGFAFASPIWQYHKLPEYSWQICSGTVGAHDASW</sequence>
<protein>
    <submittedName>
        <fullName evidence="1">Uncharacterized protein</fullName>
    </submittedName>
</protein>
<dbReference type="AlphaFoldDB" id="A0A6G1KN56"/>